<dbReference type="Gene3D" id="3.40.630.10">
    <property type="entry name" value="Zn peptidases"/>
    <property type="match status" value="1"/>
</dbReference>
<protein>
    <recommendedName>
        <fullName evidence="3">M42 glutamyl aminopeptidase</fullName>
    </recommendedName>
</protein>
<dbReference type="AlphaFoldDB" id="A0AAJ5NSD7"/>
<gene>
    <name evidence="1" type="ORF">NCTC10125_00586</name>
</gene>
<sequence length="548" mass="64196">MPITILEKISKLIVKFNGITNSKINLILKGSAVFWIENKTKENYPNDLDFSISETNLESKQQFLNYIEKNAEIKITKNDGNLFIFSLDNFNIEIVLLEHLNRKFLEESEYEGILFLKKIWSFSQKLLSLPYILSDYFPHDQDQKISRTLAQLSKWKSMIDTNLLFTNEAIDFLKHCMWNSFFIFYWYNYTEMLVFDYGKSENLTKISLDLNTIEIIEKFYEFFSKNSKINKIVHICDLILKNKEKIINFLLKGYDEISLPGTEFNFLRKIFNINQNKSEQNLVYFQKNSNSDNIFVSHSDEAGGLLVDGKIYNLGTYNWKSGLYNLYDLSGKIVGKTNGIPIEESKWSVEYQAKIPRSRLKIDYENKENEILQIVSSQKTLFNEHIFLSRNHDNRINTLILSIFDNFEISKFNFLITTREEVQPQSAKTAFVKEIIQKNNFIYNLEVSASQHWDKENLLIRVADFYTGINAEMINKIARVFDDFAIPFKYYFGSGSTDQTEFQFKNSVTIAIPANEIHSYSSKILIKNIFYMFLAIGVLNDSFSEKLL</sequence>
<organism evidence="1 2">
    <name type="scientific">Mesomycoplasma dispar</name>
    <dbReference type="NCBI Taxonomy" id="86660"/>
    <lineage>
        <taxon>Bacteria</taxon>
        <taxon>Bacillati</taxon>
        <taxon>Mycoplasmatota</taxon>
        <taxon>Mycoplasmoidales</taxon>
        <taxon>Metamycoplasmataceae</taxon>
        <taxon>Mesomycoplasma</taxon>
    </lineage>
</organism>
<proteinExistence type="predicted"/>
<name>A0AAJ5NSD7_9BACT</name>
<dbReference type="SUPFAM" id="SSF53187">
    <property type="entry name" value="Zn-dependent exopeptidases"/>
    <property type="match status" value="1"/>
</dbReference>
<dbReference type="Proteomes" id="UP000289629">
    <property type="component" value="Chromosome"/>
</dbReference>
<evidence type="ECO:0008006" key="3">
    <source>
        <dbReference type="Google" id="ProtNLM"/>
    </source>
</evidence>
<evidence type="ECO:0000313" key="2">
    <source>
        <dbReference type="Proteomes" id="UP000289629"/>
    </source>
</evidence>
<dbReference type="EMBL" id="LR214971">
    <property type="protein sequence ID" value="VEU62196.1"/>
    <property type="molecule type" value="Genomic_DNA"/>
</dbReference>
<reference evidence="1 2" key="1">
    <citation type="submission" date="2019-01" db="EMBL/GenBank/DDBJ databases">
        <authorList>
            <consortium name="Pathogen Informatics"/>
        </authorList>
    </citation>
    <scope>NUCLEOTIDE SEQUENCE [LARGE SCALE GENOMIC DNA]</scope>
    <source>
        <strain evidence="1 2">NCTC10125</strain>
    </source>
</reference>
<accession>A0AAJ5NSD7</accession>
<evidence type="ECO:0000313" key="1">
    <source>
        <dbReference type="EMBL" id="VEU62196.1"/>
    </source>
</evidence>